<organism evidence="2 3">
    <name type="scientific">Diplodia seriata</name>
    <dbReference type="NCBI Taxonomy" id="420778"/>
    <lineage>
        <taxon>Eukaryota</taxon>
        <taxon>Fungi</taxon>
        <taxon>Dikarya</taxon>
        <taxon>Ascomycota</taxon>
        <taxon>Pezizomycotina</taxon>
        <taxon>Dothideomycetes</taxon>
        <taxon>Dothideomycetes incertae sedis</taxon>
        <taxon>Botryosphaeriales</taxon>
        <taxon>Botryosphaeriaceae</taxon>
        <taxon>Diplodia</taxon>
    </lineage>
</organism>
<protein>
    <submittedName>
        <fullName evidence="2">Putative phosphorus acquisition-controlling protein</fullName>
    </submittedName>
</protein>
<dbReference type="AlphaFoldDB" id="A0A0G2E1P2"/>
<reference evidence="2 3" key="1">
    <citation type="submission" date="2015-03" db="EMBL/GenBank/DDBJ databases">
        <authorList>
            <person name="Morales-Cruz A."/>
            <person name="Amrine K.C."/>
            <person name="Cantu D."/>
        </authorList>
    </citation>
    <scope>NUCLEOTIDE SEQUENCE [LARGE SCALE GENOMIC DNA]</scope>
    <source>
        <strain evidence="2">DS831</strain>
    </source>
</reference>
<accession>A0A0G2E1P2</accession>
<sequence>MSQSAPQHQWSQPLDNMAMQQDFENLLDFGDIDLDIPFYDSGETQPSDHQLSALADSLDSQHLPPSGAIQPQNQDDGSSAQQQQSLQSPSTMQDTSGLFDFSFESAYDHTHQQSQQQQNFSAPHDHSMQPRAFVPPTPNSVEMHGDATRYMHHLDPQTRAILEQRYQLRKEDLV</sequence>
<evidence type="ECO:0000313" key="2">
    <source>
        <dbReference type="EMBL" id="KKY16679.1"/>
    </source>
</evidence>
<gene>
    <name evidence="2" type="ORF">UCDDS831_g06856</name>
</gene>
<evidence type="ECO:0000256" key="1">
    <source>
        <dbReference type="SAM" id="MobiDB-lite"/>
    </source>
</evidence>
<evidence type="ECO:0000313" key="3">
    <source>
        <dbReference type="Proteomes" id="UP000034182"/>
    </source>
</evidence>
<feature type="compositionally biased region" description="Low complexity" evidence="1">
    <location>
        <begin position="72"/>
        <end position="93"/>
    </location>
</feature>
<reference evidence="2 3" key="2">
    <citation type="submission" date="2015-05" db="EMBL/GenBank/DDBJ databases">
        <title>Distinctive expansion of gene families associated with plant cell wall degradation and secondary metabolism in the genomes of grapevine trunk pathogens.</title>
        <authorList>
            <person name="Lawrence D.P."/>
            <person name="Travadon R."/>
            <person name="Rolshausen P.E."/>
            <person name="Baumgartner K."/>
        </authorList>
    </citation>
    <scope>NUCLEOTIDE SEQUENCE [LARGE SCALE GENOMIC DNA]</scope>
    <source>
        <strain evidence="2">DS831</strain>
    </source>
</reference>
<proteinExistence type="predicted"/>
<dbReference type="Proteomes" id="UP000034182">
    <property type="component" value="Unassembled WGS sequence"/>
</dbReference>
<feature type="region of interest" description="Disordered" evidence="1">
    <location>
        <begin position="34"/>
        <end position="136"/>
    </location>
</feature>
<name>A0A0G2E1P2_9PEZI</name>
<dbReference type="EMBL" id="LAQI01000165">
    <property type="protein sequence ID" value="KKY16679.1"/>
    <property type="molecule type" value="Genomic_DNA"/>
</dbReference>
<comment type="caution">
    <text evidence="2">The sequence shown here is derived from an EMBL/GenBank/DDBJ whole genome shotgun (WGS) entry which is preliminary data.</text>
</comment>